<reference evidence="4" key="2">
    <citation type="submission" date="2013-04" db="UniProtKB">
        <authorList>
            <consortium name="EnsemblPlants"/>
        </authorList>
    </citation>
    <scope>IDENTIFICATION</scope>
</reference>
<dbReference type="PANTHER" id="PTHR24006:SF807">
    <property type="entry name" value="OS08G0527100 PROTEIN"/>
    <property type="match status" value="1"/>
</dbReference>
<feature type="region of interest" description="Disordered" evidence="2">
    <location>
        <begin position="1"/>
        <end position="31"/>
    </location>
</feature>
<name>J3MUM2_ORYBR</name>
<evidence type="ECO:0000313" key="4">
    <source>
        <dbReference type="EnsemblPlants" id="OB08G28030.1"/>
    </source>
</evidence>
<evidence type="ECO:0000259" key="3">
    <source>
        <dbReference type="PROSITE" id="PS50235"/>
    </source>
</evidence>
<dbReference type="InterPro" id="IPR050164">
    <property type="entry name" value="Peptidase_C19"/>
</dbReference>
<dbReference type="InterPro" id="IPR018200">
    <property type="entry name" value="USP_CS"/>
</dbReference>
<dbReference type="GO" id="GO:0005829">
    <property type="term" value="C:cytosol"/>
    <property type="evidence" value="ECO:0007669"/>
    <property type="project" value="TreeGrafter"/>
</dbReference>
<protein>
    <submittedName>
        <fullName evidence="4">Ubiquitinyl hydrolase 1</fullName>
    </submittedName>
</protein>
<comment type="similarity">
    <text evidence="1">Belongs to the peptidase C19 family.</text>
</comment>
<proteinExistence type="inferred from homology"/>
<accession>J3MUM2</accession>
<dbReference type="Gramene" id="OB08G28030.1">
    <property type="protein sequence ID" value="OB08G28030.1"/>
    <property type="gene ID" value="OB08G28030"/>
</dbReference>
<feature type="domain" description="USP" evidence="3">
    <location>
        <begin position="208"/>
        <end position="726"/>
    </location>
</feature>
<dbReference type="PANTHER" id="PTHR24006">
    <property type="entry name" value="UBIQUITIN CARBOXYL-TERMINAL HYDROLASE"/>
    <property type="match status" value="1"/>
</dbReference>
<sequence>MEEKRVRTGDRATTESPRKEKSPRMGAPPVMLDAGEPRCGMETLPTFLEADDSECGGAASLKVSGSRDTLIVAIRDTDGKQCEHMICTEHDMEEVVSKIASSKGELMCEDETCLATGRHLMMVCSECDCHVCIGRSANKAKPQGHIREHALLDGHWVALCQDPYVGYCFECEESLTIGAEVGEKGVMVSREEGYRASGFADEHGFVIRGILNLGNTCYLNALLQCLLVLGKLRTWMCGPDAPSGILGEILRDLFVQTNKVGDTQGLLDPTTLLGCARMYESRFEDAFMQYSHELLCFLRLDKEEKMTMPGNVQQHAPSAVVPTVIDSIFGGQLSVTTSCNRCLFKSVSQDVFHNLSVPLPPSGTLSKIVMSPPRNKICVSVSQQSLQLVPEIDKASTEKFHTISDGGEPRFPASKLEDKFMMKTSGPLNLDSNELELIFPMEDTVHAPLWTPTKKENTQTTSESDVEKTKSVVLDNAFSGPEVSIEAQMGIFSADVTTEGTEKAQNCDIVYDETEDINCCPSIEECLKLHIKAEMIEWKCENCSKVAQKASSISGKDGEQTGGDAKGLSCGEQDLSPYSIPNKTLECLEGDQEDVPRCHLAEEQASLLSGQCPNASIQGQERGKQVNLGHIAQQVEENQYDRQDMKEGEGVIKSHLINKLPPVLVIQLKRSLGPLKVSGHVSFMEILDMEPFMDPSSEDKDNSRYRLVGVVEHLGRRTIQGTSLLM</sequence>
<dbReference type="Proteomes" id="UP000006038">
    <property type="component" value="Chromosome 8"/>
</dbReference>
<keyword evidence="5" id="KW-1185">Reference proteome</keyword>
<evidence type="ECO:0000256" key="2">
    <source>
        <dbReference type="SAM" id="MobiDB-lite"/>
    </source>
</evidence>
<dbReference type="SUPFAM" id="SSF54001">
    <property type="entry name" value="Cysteine proteinases"/>
    <property type="match status" value="1"/>
</dbReference>
<evidence type="ECO:0000256" key="1">
    <source>
        <dbReference type="ARBA" id="ARBA00009085"/>
    </source>
</evidence>
<dbReference type="eggNOG" id="KOG1873">
    <property type="taxonomic scope" value="Eukaryota"/>
</dbReference>
<reference evidence="4" key="1">
    <citation type="journal article" date="2013" name="Nat. Commun.">
        <title>Whole-genome sequencing of Oryza brachyantha reveals mechanisms underlying Oryza genome evolution.</title>
        <authorList>
            <person name="Chen J."/>
            <person name="Huang Q."/>
            <person name="Gao D."/>
            <person name="Wang J."/>
            <person name="Lang Y."/>
            <person name="Liu T."/>
            <person name="Li B."/>
            <person name="Bai Z."/>
            <person name="Luis Goicoechea J."/>
            <person name="Liang C."/>
            <person name="Chen C."/>
            <person name="Zhang W."/>
            <person name="Sun S."/>
            <person name="Liao Y."/>
            <person name="Zhang X."/>
            <person name="Yang L."/>
            <person name="Song C."/>
            <person name="Wang M."/>
            <person name="Shi J."/>
            <person name="Liu G."/>
            <person name="Liu J."/>
            <person name="Zhou H."/>
            <person name="Zhou W."/>
            <person name="Yu Q."/>
            <person name="An N."/>
            <person name="Chen Y."/>
            <person name="Cai Q."/>
            <person name="Wang B."/>
            <person name="Liu B."/>
            <person name="Min J."/>
            <person name="Huang Y."/>
            <person name="Wu H."/>
            <person name="Li Z."/>
            <person name="Zhang Y."/>
            <person name="Yin Y."/>
            <person name="Song W."/>
            <person name="Jiang J."/>
            <person name="Jackson S.A."/>
            <person name="Wing R.A."/>
            <person name="Wang J."/>
            <person name="Chen M."/>
        </authorList>
    </citation>
    <scope>NUCLEOTIDE SEQUENCE [LARGE SCALE GENOMIC DNA]</scope>
    <source>
        <strain evidence="4">cv. IRGC 101232</strain>
    </source>
</reference>
<dbReference type="GO" id="GO:0005634">
    <property type="term" value="C:nucleus"/>
    <property type="evidence" value="ECO:0007669"/>
    <property type="project" value="TreeGrafter"/>
</dbReference>
<dbReference type="InterPro" id="IPR038765">
    <property type="entry name" value="Papain-like_cys_pep_sf"/>
</dbReference>
<dbReference type="InterPro" id="IPR028889">
    <property type="entry name" value="USP"/>
</dbReference>
<dbReference type="Gene3D" id="3.90.70.10">
    <property type="entry name" value="Cysteine proteinases"/>
    <property type="match status" value="2"/>
</dbReference>
<dbReference type="PROSITE" id="PS50235">
    <property type="entry name" value="USP_3"/>
    <property type="match status" value="1"/>
</dbReference>
<dbReference type="InterPro" id="IPR001394">
    <property type="entry name" value="Peptidase_C19_UCH"/>
</dbReference>
<evidence type="ECO:0000313" key="5">
    <source>
        <dbReference type="Proteomes" id="UP000006038"/>
    </source>
</evidence>
<feature type="compositionally biased region" description="Basic and acidic residues" evidence="2">
    <location>
        <begin position="1"/>
        <end position="23"/>
    </location>
</feature>
<dbReference type="PROSITE" id="PS00972">
    <property type="entry name" value="USP_1"/>
    <property type="match status" value="1"/>
</dbReference>
<dbReference type="GO" id="GO:0016579">
    <property type="term" value="P:protein deubiquitination"/>
    <property type="evidence" value="ECO:0007669"/>
    <property type="project" value="InterPro"/>
</dbReference>
<organism evidence="4">
    <name type="scientific">Oryza brachyantha</name>
    <name type="common">malo sina</name>
    <dbReference type="NCBI Taxonomy" id="4533"/>
    <lineage>
        <taxon>Eukaryota</taxon>
        <taxon>Viridiplantae</taxon>
        <taxon>Streptophyta</taxon>
        <taxon>Embryophyta</taxon>
        <taxon>Tracheophyta</taxon>
        <taxon>Spermatophyta</taxon>
        <taxon>Magnoliopsida</taxon>
        <taxon>Liliopsida</taxon>
        <taxon>Poales</taxon>
        <taxon>Poaceae</taxon>
        <taxon>BOP clade</taxon>
        <taxon>Oryzoideae</taxon>
        <taxon>Oryzeae</taxon>
        <taxon>Oryzinae</taxon>
        <taxon>Oryza</taxon>
    </lineage>
</organism>
<dbReference type="Pfam" id="PF00443">
    <property type="entry name" value="UCH"/>
    <property type="match status" value="1"/>
</dbReference>
<dbReference type="HOGENOM" id="CLU_005952_0_0_1"/>
<dbReference type="GO" id="GO:0004843">
    <property type="term" value="F:cysteine-type deubiquitinase activity"/>
    <property type="evidence" value="ECO:0007669"/>
    <property type="project" value="InterPro"/>
</dbReference>
<dbReference type="AlphaFoldDB" id="J3MUM2"/>
<dbReference type="EnsemblPlants" id="OB08G28030.1">
    <property type="protein sequence ID" value="OB08G28030.1"/>
    <property type="gene ID" value="OB08G28030"/>
</dbReference>
<dbReference type="OMA" id="SANTQGY"/>